<protein>
    <submittedName>
        <fullName evidence="1">Glutamine synthetase</fullName>
        <ecNumber evidence="1">6.3.1.2</ecNumber>
    </submittedName>
</protein>
<dbReference type="EMBL" id="JABEQM010000009">
    <property type="protein sequence ID" value="MBB2202373.1"/>
    <property type="molecule type" value="Genomic_DNA"/>
</dbReference>
<proteinExistence type="predicted"/>
<dbReference type="SUPFAM" id="SSF54368">
    <property type="entry name" value="Glutamine synthetase, N-terminal domain"/>
    <property type="match status" value="1"/>
</dbReference>
<name>A0A7W4PLX7_9PROT</name>
<evidence type="ECO:0000313" key="1">
    <source>
        <dbReference type="EMBL" id="MBB2202373.1"/>
    </source>
</evidence>
<comment type="caution">
    <text evidence="1">The sequence shown here is derived from an EMBL/GenBank/DDBJ whole genome shotgun (WGS) entry which is preliminary data.</text>
</comment>
<dbReference type="InterPro" id="IPR036651">
    <property type="entry name" value="Gln_synt_N_sf"/>
</dbReference>
<keyword evidence="2" id="KW-1185">Reference proteome</keyword>
<keyword evidence="1" id="KW-0436">Ligase</keyword>
<accession>A0A7W4PLX7</accession>
<organism evidence="1 2">
    <name type="scientific">Gluconacetobacter tumulisoli</name>
    <dbReference type="NCBI Taxonomy" id="1286189"/>
    <lineage>
        <taxon>Bacteria</taxon>
        <taxon>Pseudomonadati</taxon>
        <taxon>Pseudomonadota</taxon>
        <taxon>Alphaproteobacteria</taxon>
        <taxon>Acetobacterales</taxon>
        <taxon>Acetobacteraceae</taxon>
        <taxon>Gluconacetobacter</taxon>
    </lineage>
</organism>
<dbReference type="EC" id="6.3.1.2" evidence="1"/>
<dbReference type="AlphaFoldDB" id="A0A7W4PLX7"/>
<evidence type="ECO:0000313" key="2">
    <source>
        <dbReference type="Proteomes" id="UP000578030"/>
    </source>
</evidence>
<dbReference type="GO" id="GO:0004356">
    <property type="term" value="F:glutamine synthetase activity"/>
    <property type="evidence" value="ECO:0007669"/>
    <property type="project" value="UniProtKB-EC"/>
</dbReference>
<dbReference type="Gene3D" id="3.10.20.70">
    <property type="entry name" value="Glutamine synthetase, N-terminal domain"/>
    <property type="match status" value="1"/>
</dbReference>
<dbReference type="GO" id="GO:0006542">
    <property type="term" value="P:glutamine biosynthetic process"/>
    <property type="evidence" value="ECO:0007669"/>
    <property type="project" value="InterPro"/>
</dbReference>
<gene>
    <name evidence="1" type="primary">glnA</name>
    <name evidence="1" type="ORF">HLH28_12460</name>
</gene>
<dbReference type="Proteomes" id="UP000578030">
    <property type="component" value="Unassembled WGS sequence"/>
</dbReference>
<reference evidence="1 2" key="1">
    <citation type="submission" date="2020-04" db="EMBL/GenBank/DDBJ databases">
        <title>Description of novel Gluconacetobacter.</title>
        <authorList>
            <person name="Sombolestani A."/>
        </authorList>
    </citation>
    <scope>NUCLEOTIDE SEQUENCE [LARGE SCALE GENOMIC DNA]</scope>
    <source>
        <strain evidence="1 2">LMG 27802</strain>
    </source>
</reference>
<sequence length="51" mass="5527">MAKKAPSPAPTSSPSPDAASVAKVFSLIQEHSVELVDLRFTDPRGKWHHTT</sequence>
<feature type="non-terminal residue" evidence="1">
    <location>
        <position position="51"/>
    </location>
</feature>